<gene>
    <name evidence="3" type="ORF">GCM10011608_40400</name>
</gene>
<accession>A0A917U312</accession>
<name>A0A917U312_9ACTN</name>
<feature type="compositionally biased region" description="Low complexity" evidence="1">
    <location>
        <begin position="211"/>
        <end position="230"/>
    </location>
</feature>
<keyword evidence="4" id="KW-1185">Reference proteome</keyword>
<evidence type="ECO:0000313" key="4">
    <source>
        <dbReference type="Proteomes" id="UP000608890"/>
    </source>
</evidence>
<keyword evidence="2" id="KW-1133">Transmembrane helix</keyword>
<feature type="compositionally biased region" description="Basic and acidic residues" evidence="1">
    <location>
        <begin position="132"/>
        <end position="147"/>
    </location>
</feature>
<feature type="transmembrane region" description="Helical" evidence="2">
    <location>
        <begin position="159"/>
        <end position="179"/>
    </location>
</feature>
<organism evidence="3 4">
    <name type="scientific">Micromonospora sonchi</name>
    <dbReference type="NCBI Taxonomy" id="1763543"/>
    <lineage>
        <taxon>Bacteria</taxon>
        <taxon>Bacillati</taxon>
        <taxon>Actinomycetota</taxon>
        <taxon>Actinomycetes</taxon>
        <taxon>Micromonosporales</taxon>
        <taxon>Micromonosporaceae</taxon>
        <taxon>Micromonospora</taxon>
    </lineage>
</organism>
<comment type="caution">
    <text evidence="3">The sequence shown here is derived from an EMBL/GenBank/DDBJ whole genome shotgun (WGS) entry which is preliminary data.</text>
</comment>
<dbReference type="AlphaFoldDB" id="A0A917U312"/>
<reference evidence="3" key="1">
    <citation type="journal article" date="2014" name="Int. J. Syst. Evol. Microbiol.">
        <title>Complete genome sequence of Corynebacterium casei LMG S-19264T (=DSM 44701T), isolated from a smear-ripened cheese.</title>
        <authorList>
            <consortium name="US DOE Joint Genome Institute (JGI-PGF)"/>
            <person name="Walter F."/>
            <person name="Albersmeier A."/>
            <person name="Kalinowski J."/>
            <person name="Ruckert C."/>
        </authorList>
    </citation>
    <scope>NUCLEOTIDE SEQUENCE</scope>
    <source>
        <strain evidence="3">CGMCC 4.7312</strain>
    </source>
</reference>
<dbReference type="EMBL" id="BMNB01000019">
    <property type="protein sequence ID" value="GGM51417.1"/>
    <property type="molecule type" value="Genomic_DNA"/>
</dbReference>
<evidence type="ECO:0000313" key="3">
    <source>
        <dbReference type="EMBL" id="GGM51417.1"/>
    </source>
</evidence>
<evidence type="ECO:0000256" key="2">
    <source>
        <dbReference type="SAM" id="Phobius"/>
    </source>
</evidence>
<feature type="region of interest" description="Disordered" evidence="1">
    <location>
        <begin position="84"/>
        <end position="157"/>
    </location>
</feature>
<keyword evidence="2" id="KW-0472">Membrane</keyword>
<proteinExistence type="predicted"/>
<dbReference type="RefSeq" id="WP_189046638.1">
    <property type="nucleotide sequence ID" value="NZ_BMNB01000019.1"/>
</dbReference>
<feature type="region of interest" description="Disordered" evidence="1">
    <location>
        <begin position="194"/>
        <end position="280"/>
    </location>
</feature>
<keyword evidence="2" id="KW-0812">Transmembrane</keyword>
<dbReference type="Proteomes" id="UP000608890">
    <property type="component" value="Unassembled WGS sequence"/>
</dbReference>
<sequence>MSTGEFSGVDHDLLADYLGGALAGTPEETEVARLVAADPAWAQAHASLAPAVAEVRAALSTWGEPTPEMPAEIGDRILAALDAAAPPESTPDDAAAADRATDAADGPVDDPEPTSTDARPALVPAQPLGGPRRPDRMLRPAQDRDQTRPGQRRRRRYRLAGPVAIAAAAVFGIGALQVARQQADDQAAIGTALSDQGTSSVAPYDHEPQDAQEQASAKAAQEPRPAAADPQYRIAAPPERTGTDYTSEQLAKAEPLPTVRKFSGSAEPQGSAASDRLAGPGDLARLSDQMALSACLAEIGSEHGEPVTFDAVDYARFLGRPALVVRFTDDSGTRWSWVSGPECGIPGSGSDNRYRTRVG</sequence>
<evidence type="ECO:0000256" key="1">
    <source>
        <dbReference type="SAM" id="MobiDB-lite"/>
    </source>
</evidence>
<reference evidence="3" key="2">
    <citation type="submission" date="2020-09" db="EMBL/GenBank/DDBJ databases">
        <authorList>
            <person name="Sun Q."/>
            <person name="Zhou Y."/>
        </authorList>
    </citation>
    <scope>NUCLEOTIDE SEQUENCE</scope>
    <source>
        <strain evidence="3">CGMCC 4.7312</strain>
    </source>
</reference>
<protein>
    <submittedName>
        <fullName evidence="3">Uncharacterized protein</fullName>
    </submittedName>
</protein>